<dbReference type="InterPro" id="IPR008949">
    <property type="entry name" value="Isoprenoid_synthase_dom_sf"/>
</dbReference>
<keyword evidence="3 6" id="KW-0808">Transferase</keyword>
<evidence type="ECO:0000256" key="3">
    <source>
        <dbReference type="ARBA" id="ARBA00022679"/>
    </source>
</evidence>
<sequence length="322" mass="36772">MTITYIKTLVHKDLNKVNELILNKLHSKIKLINSLTNYIIKNGGKRLRPLLVLLSSHSCGYKGSNHIRLAAMIEFFHTATLLHDDVIDESSLRRGHETANQIWGSKASILVGDYLFTQTIQIMVDINHPEILKLLSDTSYQISCGEIKQLTNQYNISLSITEYFDIIKKKTALLFATSAAIGAFISNSHKKIITNLYNYGLHLGNAFQLIDDALDYSLETKMVGKNIGKDFFNGKITFPLLYALKSGTKEQKKVIFQNIKERNLNNFNKILIIIKETKAIEATKKYARIEILRAISYLKYIPESIYKNALKKLAYFSLNRNY</sequence>
<evidence type="ECO:0000256" key="2">
    <source>
        <dbReference type="ARBA" id="ARBA00006706"/>
    </source>
</evidence>
<evidence type="ECO:0000256" key="5">
    <source>
        <dbReference type="ARBA" id="ARBA00022842"/>
    </source>
</evidence>
<dbReference type="SUPFAM" id="SSF48576">
    <property type="entry name" value="Terpenoid synthases"/>
    <property type="match status" value="1"/>
</dbReference>
<keyword evidence="4" id="KW-0479">Metal-binding</keyword>
<dbReference type="CDD" id="cd00685">
    <property type="entry name" value="Trans_IPPS_HT"/>
    <property type="match status" value="1"/>
</dbReference>
<dbReference type="InterPro" id="IPR033749">
    <property type="entry name" value="Polyprenyl_synt_CS"/>
</dbReference>
<dbReference type="RefSeq" id="WP_338521593.1">
    <property type="nucleotide sequence ID" value="NZ_CP135136.1"/>
</dbReference>
<comment type="cofactor">
    <cofactor evidence="1">
        <name>Mg(2+)</name>
        <dbReference type="ChEBI" id="CHEBI:18420"/>
    </cofactor>
</comment>
<dbReference type="InterPro" id="IPR000092">
    <property type="entry name" value="Polyprenyl_synt"/>
</dbReference>
<protein>
    <submittedName>
        <fullName evidence="7">Polyprenyl synthetase family protein</fullName>
    </submittedName>
</protein>
<evidence type="ECO:0000256" key="6">
    <source>
        <dbReference type="RuleBase" id="RU004466"/>
    </source>
</evidence>
<organism evidence="7 8">
    <name type="scientific">Candidatus Legionella polyplacis</name>
    <dbReference type="NCBI Taxonomy" id="2005262"/>
    <lineage>
        <taxon>Bacteria</taxon>
        <taxon>Pseudomonadati</taxon>
        <taxon>Pseudomonadota</taxon>
        <taxon>Gammaproteobacteria</taxon>
        <taxon>Legionellales</taxon>
        <taxon>Legionellaceae</taxon>
        <taxon>Legionella</taxon>
    </lineage>
</organism>
<dbReference type="PANTHER" id="PTHR12001:SF69">
    <property type="entry name" value="ALL TRANS-POLYPRENYL-DIPHOSPHATE SYNTHASE PDSS1"/>
    <property type="match status" value="1"/>
</dbReference>
<dbReference type="Proteomes" id="UP001360424">
    <property type="component" value="Chromosome"/>
</dbReference>
<dbReference type="PROSITE" id="PS00723">
    <property type="entry name" value="POLYPRENYL_SYNTHASE_1"/>
    <property type="match status" value="1"/>
</dbReference>
<dbReference type="SFLD" id="SFLDS00005">
    <property type="entry name" value="Isoprenoid_Synthase_Type_I"/>
    <property type="match status" value="1"/>
</dbReference>
<dbReference type="EMBL" id="CP135136">
    <property type="protein sequence ID" value="WWR12032.1"/>
    <property type="molecule type" value="Genomic_DNA"/>
</dbReference>
<evidence type="ECO:0000313" key="7">
    <source>
        <dbReference type="EMBL" id="WWR12032.1"/>
    </source>
</evidence>
<dbReference type="PANTHER" id="PTHR12001">
    <property type="entry name" value="GERANYLGERANYL PYROPHOSPHATE SYNTHASE"/>
    <property type="match status" value="1"/>
</dbReference>
<evidence type="ECO:0000256" key="4">
    <source>
        <dbReference type="ARBA" id="ARBA00022723"/>
    </source>
</evidence>
<evidence type="ECO:0000313" key="8">
    <source>
        <dbReference type="Proteomes" id="UP001360424"/>
    </source>
</evidence>
<accession>A0ABZ2GX63</accession>
<comment type="similarity">
    <text evidence="2 6">Belongs to the FPP/GGPP synthase family.</text>
</comment>
<name>A0ABZ2GX63_9GAMM</name>
<keyword evidence="5" id="KW-0460">Magnesium</keyword>
<dbReference type="Gene3D" id="1.10.600.10">
    <property type="entry name" value="Farnesyl Diphosphate Synthase"/>
    <property type="match status" value="1"/>
</dbReference>
<evidence type="ECO:0000256" key="1">
    <source>
        <dbReference type="ARBA" id="ARBA00001946"/>
    </source>
</evidence>
<gene>
    <name evidence="7" type="ORF">RQL38_00070</name>
</gene>
<keyword evidence="8" id="KW-1185">Reference proteome</keyword>
<reference evidence="7" key="1">
    <citation type="submission" date="2023-09" db="EMBL/GenBank/DDBJ databases">
        <title>Genomes of two closely related lineages of the louse Polyplax serrata with different host specificities.</title>
        <authorList>
            <person name="Martinu J."/>
            <person name="Tarabai H."/>
            <person name="Stefka J."/>
            <person name="Hypsa V."/>
        </authorList>
    </citation>
    <scope>NUCLEOTIDE SEQUENCE [LARGE SCALE GENOMIC DNA]</scope>
    <source>
        <strain evidence="7">HR10_N</strain>
    </source>
</reference>
<proteinExistence type="inferred from homology"/>
<dbReference type="Pfam" id="PF00348">
    <property type="entry name" value="polyprenyl_synt"/>
    <property type="match status" value="1"/>
</dbReference>